<name>A0A7M7JUL7_VARDE</name>
<dbReference type="OrthoDB" id="62853at2759"/>
<proteinExistence type="predicted"/>
<dbReference type="PROSITE" id="PS50812">
    <property type="entry name" value="PWWP"/>
    <property type="match status" value="2"/>
</dbReference>
<feature type="region of interest" description="Disordered" evidence="1">
    <location>
        <begin position="107"/>
        <end position="394"/>
    </location>
</feature>
<feature type="domain" description="PWWP" evidence="2">
    <location>
        <begin position="18"/>
        <end position="68"/>
    </location>
</feature>
<protein>
    <recommendedName>
        <fullName evidence="2">PWWP domain-containing protein</fullName>
    </recommendedName>
</protein>
<dbReference type="SUPFAM" id="SSF63748">
    <property type="entry name" value="Tudor/PWWP/MBT"/>
    <property type="match status" value="2"/>
</dbReference>
<dbReference type="EnsemblMetazoa" id="XM_022801711">
    <property type="protein sequence ID" value="XP_022657446"/>
    <property type="gene ID" value="LOC111248781"/>
</dbReference>
<feature type="compositionally biased region" description="Basic and acidic residues" evidence="1">
    <location>
        <begin position="340"/>
        <end position="353"/>
    </location>
</feature>
<organism evidence="3 4">
    <name type="scientific">Varroa destructor</name>
    <name type="common">Honeybee mite</name>
    <dbReference type="NCBI Taxonomy" id="109461"/>
    <lineage>
        <taxon>Eukaryota</taxon>
        <taxon>Metazoa</taxon>
        <taxon>Ecdysozoa</taxon>
        <taxon>Arthropoda</taxon>
        <taxon>Chelicerata</taxon>
        <taxon>Arachnida</taxon>
        <taxon>Acari</taxon>
        <taxon>Parasitiformes</taxon>
        <taxon>Mesostigmata</taxon>
        <taxon>Gamasina</taxon>
        <taxon>Dermanyssoidea</taxon>
        <taxon>Varroidae</taxon>
        <taxon>Varroa</taxon>
    </lineage>
</organism>
<feature type="compositionally biased region" description="Basic and acidic residues" evidence="1">
    <location>
        <begin position="202"/>
        <end position="214"/>
    </location>
</feature>
<dbReference type="GeneID" id="111248781"/>
<feature type="compositionally biased region" description="Gly residues" evidence="1">
    <location>
        <begin position="373"/>
        <end position="386"/>
    </location>
</feature>
<feature type="region of interest" description="Disordered" evidence="1">
    <location>
        <begin position="551"/>
        <end position="587"/>
    </location>
</feature>
<dbReference type="AlphaFoldDB" id="A0A7M7JUL7"/>
<feature type="domain" description="PWWP" evidence="2">
    <location>
        <begin position="396"/>
        <end position="450"/>
    </location>
</feature>
<dbReference type="PANTHER" id="PTHR12550:SF70">
    <property type="entry name" value="JIL-1 ANCHORING AND STABILIZING PROTEIN, ISOFORM A"/>
    <property type="match status" value="1"/>
</dbReference>
<keyword evidence="4" id="KW-1185">Reference proteome</keyword>
<evidence type="ECO:0000313" key="3">
    <source>
        <dbReference type="EnsemblMetazoa" id="XP_022657446"/>
    </source>
</evidence>
<dbReference type="InParanoid" id="A0A7M7JUL7"/>
<dbReference type="SMART" id="SM00293">
    <property type="entry name" value="PWWP"/>
    <property type="match status" value="2"/>
</dbReference>
<dbReference type="InterPro" id="IPR000313">
    <property type="entry name" value="PWWP_dom"/>
</dbReference>
<feature type="compositionally biased region" description="Basic and acidic residues" evidence="1">
    <location>
        <begin position="282"/>
        <end position="305"/>
    </location>
</feature>
<feature type="compositionally biased region" description="Basic and acidic residues" evidence="1">
    <location>
        <begin position="161"/>
        <end position="189"/>
    </location>
</feature>
<dbReference type="Proteomes" id="UP000594260">
    <property type="component" value="Unplaced"/>
</dbReference>
<evidence type="ECO:0000259" key="2">
    <source>
        <dbReference type="PROSITE" id="PS50812"/>
    </source>
</evidence>
<evidence type="ECO:0000313" key="4">
    <source>
        <dbReference type="Proteomes" id="UP000594260"/>
    </source>
</evidence>
<evidence type="ECO:0000256" key="1">
    <source>
        <dbReference type="SAM" id="MobiDB-lite"/>
    </source>
</evidence>
<sequence length="587" mass="63449">MHRQPQLGMAEHANAVEAGSLVFAKLKNFPYWPARVESKVEGTYYVYFFGTHETTALNVSNLRPFNDETKKKYGHVKRKFFAEAMDTIQNNPNYKADCVFNIPAATTKKTPTSKSHTQRKRKLPESLPPLPPKAPRDPPKRRSPPPEGVDTSSKRKRKEPKIRDRDDRSDKSDSSDKLDRHRGDRDSRGSDNATGGGGLKGLKSELKHEAKEVPLEAQDESTDPRKLAAERSMPVVYEYLNSERSPAEMGRLPLIKRREPPRDVPPLSTEPSGALPLLKPFGIDRDKDSKGRGDKSEHSESRELESFSSPIKKRKLSPPKKAPERYLEPPAPQRRNSASQRKETTTSESRSADDSASEAPSPAEAEPRPAKVGAGGRSTGSQGAGKRGSTQAEFEPRQMVFAKVKGYPFWPARVDSVVAGTKPTRYQIFFFGTHEQAKLTAKDLLPVNAETKEKHGKPNKRSKFSDGLIEMQCNPWVNFPGGAPTLGSGSLGAASIGGSAAVPSLGSSVLGGVGSQPSASVSASTLAGTAPGGLGSGTPVAPIIPPVTLVPQLNVQQTSPQSPQGSSQKTGSDKDDSESFSDSSDSA</sequence>
<accession>A0A7M7JUL7</accession>
<dbReference type="Pfam" id="PF00855">
    <property type="entry name" value="PWWP"/>
    <property type="match status" value="2"/>
</dbReference>
<reference evidence="3" key="1">
    <citation type="submission" date="2021-01" db="UniProtKB">
        <authorList>
            <consortium name="EnsemblMetazoa"/>
        </authorList>
    </citation>
    <scope>IDENTIFICATION</scope>
</reference>
<dbReference type="PANTHER" id="PTHR12550">
    <property type="entry name" value="HEPATOMA-DERIVED GROWTH FACTOR-RELATED"/>
    <property type="match status" value="1"/>
</dbReference>
<dbReference type="Gene3D" id="2.30.30.140">
    <property type="match status" value="2"/>
</dbReference>
<dbReference type="KEGG" id="vde:111248781"/>
<feature type="compositionally biased region" description="Low complexity" evidence="1">
    <location>
        <begin position="556"/>
        <end position="570"/>
    </location>
</feature>
<dbReference type="CDD" id="cd05834">
    <property type="entry name" value="PWWP_HRP"/>
    <property type="match status" value="1"/>
</dbReference>
<dbReference type="RefSeq" id="XP_022657446.1">
    <property type="nucleotide sequence ID" value="XM_022801711.1"/>
</dbReference>